<organism evidence="8 9">
    <name type="scientific">Datura stramonium</name>
    <name type="common">Jimsonweed</name>
    <name type="synonym">Common thornapple</name>
    <dbReference type="NCBI Taxonomy" id="4076"/>
    <lineage>
        <taxon>Eukaryota</taxon>
        <taxon>Viridiplantae</taxon>
        <taxon>Streptophyta</taxon>
        <taxon>Embryophyta</taxon>
        <taxon>Tracheophyta</taxon>
        <taxon>Spermatophyta</taxon>
        <taxon>Magnoliopsida</taxon>
        <taxon>eudicotyledons</taxon>
        <taxon>Gunneridae</taxon>
        <taxon>Pentapetalae</taxon>
        <taxon>asterids</taxon>
        <taxon>lamiids</taxon>
        <taxon>Solanales</taxon>
        <taxon>Solanaceae</taxon>
        <taxon>Solanoideae</taxon>
        <taxon>Datureae</taxon>
        <taxon>Datura</taxon>
    </lineage>
</organism>
<feature type="domain" description="AP2/ERF" evidence="7">
    <location>
        <begin position="39"/>
        <end position="96"/>
    </location>
</feature>
<sequence length="359" mass="39644">MEDVIKPLQTTISSTLFKRCGGTNKRSLKGRAASAGTMRYRGVRRRPWGRYAAEIRDPQSKERKWLGTFDTAEEAACAYDCAARAMRGVKARTNFVYPPDLIQPTTYSNFLNTPLLNVYTSTKEVNHQLSLNDLPIRQFFQSSPPKSGGDFIGTKATERRNNSLNMLLFHDIFNSSMNSSLSSSTDLNINNTPCDKQLALLFNGRSSTGFSTANVTFPGSSSSYTNMVNHETDPKATSSSSFPLVDSGMDFFPAVPSDSGFLEQALNGFFPKPMPFKSELLPANEDVQNINLLGFSIDEYGAGVPSPQENLEDFNNGFESTQLSIDQDLPHNTSGDMSFHYSDLLNVLAANMKNSCVYI</sequence>
<dbReference type="Gene3D" id="3.30.730.10">
    <property type="entry name" value="AP2/ERF domain"/>
    <property type="match status" value="1"/>
</dbReference>
<comment type="subcellular location">
    <subcellularLocation>
        <location evidence="1">Nucleus</location>
    </subcellularLocation>
</comment>
<dbReference type="InterPro" id="IPR001471">
    <property type="entry name" value="AP2/ERF_dom"/>
</dbReference>
<keyword evidence="2" id="KW-0936">Ethylene signaling pathway</keyword>
<dbReference type="CDD" id="cd00018">
    <property type="entry name" value="AP2"/>
    <property type="match status" value="1"/>
</dbReference>
<evidence type="ECO:0000256" key="3">
    <source>
        <dbReference type="ARBA" id="ARBA00023015"/>
    </source>
</evidence>
<keyword evidence="9" id="KW-1185">Reference proteome</keyword>
<dbReference type="PANTHER" id="PTHR31677:SF146">
    <property type="entry name" value="ETHYLENE-RESPONSIVE TRANSCRIPTION FACTOR ESR2"/>
    <property type="match status" value="1"/>
</dbReference>
<keyword evidence="5" id="KW-0804">Transcription</keyword>
<proteinExistence type="predicted"/>
<evidence type="ECO:0000256" key="2">
    <source>
        <dbReference type="ARBA" id="ARBA00022745"/>
    </source>
</evidence>
<gene>
    <name evidence="8" type="ORF">HAX54_051645</name>
</gene>
<evidence type="ECO:0000313" key="9">
    <source>
        <dbReference type="Proteomes" id="UP000823775"/>
    </source>
</evidence>
<dbReference type="PANTHER" id="PTHR31677">
    <property type="entry name" value="AP2 DOMAIN CLASS TRANSCRIPTION FACTOR"/>
    <property type="match status" value="1"/>
</dbReference>
<evidence type="ECO:0000313" key="8">
    <source>
        <dbReference type="EMBL" id="MCD7463884.1"/>
    </source>
</evidence>
<accession>A0ABS8SZP2</accession>
<dbReference type="InterPro" id="IPR016177">
    <property type="entry name" value="DNA-bd_dom_sf"/>
</dbReference>
<keyword evidence="4" id="KW-0238">DNA-binding</keyword>
<dbReference type="SUPFAM" id="SSF54171">
    <property type="entry name" value="DNA-binding domain"/>
    <property type="match status" value="1"/>
</dbReference>
<dbReference type="PRINTS" id="PR00367">
    <property type="entry name" value="ETHRSPELEMNT"/>
</dbReference>
<name>A0ABS8SZP2_DATST</name>
<dbReference type="PROSITE" id="PS51032">
    <property type="entry name" value="AP2_ERF"/>
    <property type="match status" value="1"/>
</dbReference>
<evidence type="ECO:0000259" key="7">
    <source>
        <dbReference type="PROSITE" id="PS51032"/>
    </source>
</evidence>
<dbReference type="Pfam" id="PF00847">
    <property type="entry name" value="AP2"/>
    <property type="match status" value="1"/>
</dbReference>
<evidence type="ECO:0000256" key="1">
    <source>
        <dbReference type="ARBA" id="ARBA00004123"/>
    </source>
</evidence>
<reference evidence="8 9" key="1">
    <citation type="journal article" date="2021" name="BMC Genomics">
        <title>Datura genome reveals duplications of psychoactive alkaloid biosynthetic genes and high mutation rate following tissue culture.</title>
        <authorList>
            <person name="Rajewski A."/>
            <person name="Carter-House D."/>
            <person name="Stajich J."/>
            <person name="Litt A."/>
        </authorList>
    </citation>
    <scope>NUCLEOTIDE SEQUENCE [LARGE SCALE GENOMIC DNA]</scope>
    <source>
        <strain evidence="8">AR-01</strain>
    </source>
</reference>
<evidence type="ECO:0000256" key="5">
    <source>
        <dbReference type="ARBA" id="ARBA00023163"/>
    </source>
</evidence>
<dbReference type="Proteomes" id="UP000823775">
    <property type="component" value="Unassembled WGS sequence"/>
</dbReference>
<comment type="caution">
    <text evidence="8">The sequence shown here is derived from an EMBL/GenBank/DDBJ whole genome shotgun (WGS) entry which is preliminary data.</text>
</comment>
<keyword evidence="6" id="KW-0539">Nucleus</keyword>
<dbReference type="InterPro" id="IPR036955">
    <property type="entry name" value="AP2/ERF_dom_sf"/>
</dbReference>
<evidence type="ECO:0000256" key="6">
    <source>
        <dbReference type="ARBA" id="ARBA00023242"/>
    </source>
</evidence>
<keyword evidence="3" id="KW-0805">Transcription regulation</keyword>
<dbReference type="SMART" id="SM00380">
    <property type="entry name" value="AP2"/>
    <property type="match status" value="1"/>
</dbReference>
<dbReference type="EMBL" id="JACEIK010000923">
    <property type="protein sequence ID" value="MCD7463884.1"/>
    <property type="molecule type" value="Genomic_DNA"/>
</dbReference>
<evidence type="ECO:0000256" key="4">
    <source>
        <dbReference type="ARBA" id="ARBA00023125"/>
    </source>
</evidence>
<protein>
    <recommendedName>
        <fullName evidence="7">AP2/ERF domain-containing protein</fullName>
    </recommendedName>
</protein>